<keyword evidence="2" id="KW-0575">Peroxidase</keyword>
<dbReference type="OrthoDB" id="6880011at2759"/>
<accession>A0A8K0RBH1</accession>
<dbReference type="GO" id="GO:0004096">
    <property type="term" value="F:catalase activity"/>
    <property type="evidence" value="ECO:0007669"/>
    <property type="project" value="UniProtKB-EC"/>
</dbReference>
<evidence type="ECO:0000256" key="8">
    <source>
        <dbReference type="SAM" id="MobiDB-lite"/>
    </source>
</evidence>
<reference evidence="10" key="1">
    <citation type="journal article" date="2021" name="Nat. Commun.">
        <title>Genetic determinants of endophytism in the Arabidopsis root mycobiome.</title>
        <authorList>
            <person name="Mesny F."/>
            <person name="Miyauchi S."/>
            <person name="Thiergart T."/>
            <person name="Pickel B."/>
            <person name="Atanasova L."/>
            <person name="Karlsson M."/>
            <person name="Huettel B."/>
            <person name="Barry K.W."/>
            <person name="Haridas S."/>
            <person name="Chen C."/>
            <person name="Bauer D."/>
            <person name="Andreopoulos W."/>
            <person name="Pangilinan J."/>
            <person name="LaButti K."/>
            <person name="Riley R."/>
            <person name="Lipzen A."/>
            <person name="Clum A."/>
            <person name="Drula E."/>
            <person name="Henrissat B."/>
            <person name="Kohler A."/>
            <person name="Grigoriev I.V."/>
            <person name="Martin F.M."/>
            <person name="Hacquard S."/>
        </authorList>
    </citation>
    <scope>NUCLEOTIDE SEQUENCE</scope>
    <source>
        <strain evidence="10">MPI-SDFR-AT-0120</strain>
    </source>
</reference>
<feature type="region of interest" description="Disordered" evidence="8">
    <location>
        <begin position="1"/>
        <end position="22"/>
    </location>
</feature>
<keyword evidence="6" id="KW-0408">Iron</keyword>
<dbReference type="GO" id="GO:0005739">
    <property type="term" value="C:mitochondrion"/>
    <property type="evidence" value="ECO:0007669"/>
    <property type="project" value="TreeGrafter"/>
</dbReference>
<dbReference type="InterPro" id="IPR010582">
    <property type="entry name" value="Catalase_immune_responsive"/>
</dbReference>
<dbReference type="Pfam" id="PF00199">
    <property type="entry name" value="Catalase"/>
    <property type="match status" value="1"/>
</dbReference>
<comment type="caution">
    <text evidence="10">The sequence shown here is derived from an EMBL/GenBank/DDBJ whole genome shotgun (WGS) entry which is preliminary data.</text>
</comment>
<dbReference type="EMBL" id="JAGMVJ010000004">
    <property type="protein sequence ID" value="KAH7091360.1"/>
    <property type="molecule type" value="Genomic_DNA"/>
</dbReference>
<dbReference type="GO" id="GO:0046872">
    <property type="term" value="F:metal ion binding"/>
    <property type="evidence" value="ECO:0007669"/>
    <property type="project" value="UniProtKB-KW"/>
</dbReference>
<dbReference type="InterPro" id="IPR020835">
    <property type="entry name" value="Catalase_sf"/>
</dbReference>
<evidence type="ECO:0000313" key="11">
    <source>
        <dbReference type="Proteomes" id="UP000813461"/>
    </source>
</evidence>
<dbReference type="PANTHER" id="PTHR11465:SF13">
    <property type="entry name" value="CATALASE (EUROFUNG)"/>
    <property type="match status" value="1"/>
</dbReference>
<dbReference type="InterPro" id="IPR011614">
    <property type="entry name" value="Catalase_core"/>
</dbReference>
<evidence type="ECO:0000256" key="1">
    <source>
        <dbReference type="ARBA" id="ARBA00005329"/>
    </source>
</evidence>
<sequence length="879" mass="99003">MEIPSNLPQKLKAAMAPSSTGVNTNQNDPLMHPLEAISQGIQGATQGEYRAPRQSHMGSSNEGPADIIAKVSGSVQGGKREDDGPYFTNNEGIPFPDPAHSKNIGGIPVASDVWLFQKQQTFNRSKNLERMVHPCGSGAFGFFETTKDVSGLTKAHFLGTVGEKTPAFVRFSTVTVGREYPDEARNPRGMAIKLYTMEGNYDIVGLNFVGPDVIRSQARNPKNFLPDYDALFDLLANTPEGNHAGLMFFSDHGTPVGWRNNHGYGCHTFKWVNAEGKFVYIKYHFIAKGGQKQFTQEQATQMCGEDPDYSKRDLWEAIEAGENIEWTAMVQVMEPQDADPEKLGFDPFDVTKVWPRKQFPMQEFGRLVLNKNPENFHRDVEQAAFSPGSMVPGVEDSPDPLLQFRMFFYRDAQYHRIGVNLHQIPVNCPFMTKSFAPLNFDGQMRVDANHAGNKQYAPNSFAHKFRPDVAEAPYQVSDNVMSRKSHYYHEGKKSEYDQPRELWTRVFTEEQRKNTIKNTGNMLKFVGYPEIQKKYLAQIHNIGPDLAQGVYDMLPKPEFQFSEVEKLSQDAHVWYKEKKFQPSTNNKLQGYPTQGHHDLTPAVTVSSSHHILATMLIPTRSHTTIWLWPTGLFPRRIIYYLRAKHITTTLLQKHNITLIPITLSDNALVALDGYEARPANSSLPVMRVKNDDGTETWIRESISIMEYLEEVFTQDGAGSDGVSSVDMRGTSLHQRACTHDIQSLLSDAIIWSTVAMIHSNPATTFWSGLTKADMSPATAADAQKKFDALLSKLESWVERDVVVRKTKSLSGAGADVTFADIALMAQVEYMHEMYGLDWVAEHGMLRLWWERAKGEEWVVKREALLEADRTGEWGCVLDA</sequence>
<keyword evidence="7" id="KW-0376">Hydrogen peroxide</keyword>
<feature type="domain" description="Catalase core" evidence="9">
    <location>
        <begin position="88"/>
        <end position="465"/>
    </location>
</feature>
<evidence type="ECO:0000313" key="10">
    <source>
        <dbReference type="EMBL" id="KAH7091360.1"/>
    </source>
</evidence>
<dbReference type="SUPFAM" id="SSF56634">
    <property type="entry name" value="Heme-dependent catalase-like"/>
    <property type="match status" value="1"/>
</dbReference>
<comment type="similarity">
    <text evidence="1">Belongs to the catalase family.</text>
</comment>
<dbReference type="PROSITE" id="PS51402">
    <property type="entry name" value="CATALASE_3"/>
    <property type="match status" value="1"/>
</dbReference>
<evidence type="ECO:0000256" key="3">
    <source>
        <dbReference type="ARBA" id="ARBA00022617"/>
    </source>
</evidence>
<keyword evidence="5" id="KW-0560">Oxidoreductase</keyword>
<evidence type="ECO:0000256" key="5">
    <source>
        <dbReference type="ARBA" id="ARBA00023002"/>
    </source>
</evidence>
<gene>
    <name evidence="10" type="ORF">FB567DRAFT_490247</name>
</gene>
<keyword evidence="4" id="KW-0479">Metal-binding</keyword>
<dbReference type="Gene3D" id="1.20.1050.10">
    <property type="match status" value="1"/>
</dbReference>
<dbReference type="InterPro" id="IPR018028">
    <property type="entry name" value="Catalase"/>
</dbReference>
<dbReference type="GO" id="GO:0042542">
    <property type="term" value="P:response to hydrogen peroxide"/>
    <property type="evidence" value="ECO:0007669"/>
    <property type="project" value="TreeGrafter"/>
</dbReference>
<name>A0A8K0RBH1_9PLEO</name>
<dbReference type="Proteomes" id="UP000813461">
    <property type="component" value="Unassembled WGS sequence"/>
</dbReference>
<proteinExistence type="inferred from homology"/>
<dbReference type="FunFam" id="2.40.180.10:FF:000014">
    <property type="entry name" value="Catalase (Eurofung)"/>
    <property type="match status" value="1"/>
</dbReference>
<dbReference type="InterPro" id="IPR036282">
    <property type="entry name" value="Glutathione-S-Trfase_C_sf"/>
</dbReference>
<dbReference type="CDD" id="cd00299">
    <property type="entry name" value="GST_C_family"/>
    <property type="match status" value="1"/>
</dbReference>
<evidence type="ECO:0000256" key="4">
    <source>
        <dbReference type="ARBA" id="ARBA00022723"/>
    </source>
</evidence>
<protein>
    <submittedName>
        <fullName evidence="10">Catalase-like domain-containing protein</fullName>
    </submittedName>
</protein>
<dbReference type="Gene3D" id="2.40.180.10">
    <property type="entry name" value="Catalase core domain"/>
    <property type="match status" value="1"/>
</dbReference>
<evidence type="ECO:0000256" key="6">
    <source>
        <dbReference type="ARBA" id="ARBA00023004"/>
    </source>
</evidence>
<keyword evidence="11" id="KW-1185">Reference proteome</keyword>
<dbReference type="GO" id="GO:0020037">
    <property type="term" value="F:heme binding"/>
    <property type="evidence" value="ECO:0007669"/>
    <property type="project" value="InterPro"/>
</dbReference>
<keyword evidence="3" id="KW-0349">Heme</keyword>
<dbReference type="PANTHER" id="PTHR11465">
    <property type="entry name" value="CATALASE"/>
    <property type="match status" value="1"/>
</dbReference>
<dbReference type="GO" id="GO:0005777">
    <property type="term" value="C:peroxisome"/>
    <property type="evidence" value="ECO:0007669"/>
    <property type="project" value="TreeGrafter"/>
</dbReference>
<evidence type="ECO:0000259" key="9">
    <source>
        <dbReference type="SMART" id="SM01060"/>
    </source>
</evidence>
<dbReference type="GO" id="GO:0042744">
    <property type="term" value="P:hydrogen peroxide catabolic process"/>
    <property type="evidence" value="ECO:0007669"/>
    <property type="project" value="UniProtKB-KW"/>
</dbReference>
<dbReference type="PROSITE" id="PS00438">
    <property type="entry name" value="CATALASE_2"/>
    <property type="match status" value="1"/>
</dbReference>
<dbReference type="Pfam" id="PF06628">
    <property type="entry name" value="Catalase-rel"/>
    <property type="match status" value="1"/>
</dbReference>
<dbReference type="Gene3D" id="3.40.30.10">
    <property type="entry name" value="Glutaredoxin"/>
    <property type="match status" value="1"/>
</dbReference>
<organism evidence="10 11">
    <name type="scientific">Paraphoma chrysanthemicola</name>
    <dbReference type="NCBI Taxonomy" id="798071"/>
    <lineage>
        <taxon>Eukaryota</taxon>
        <taxon>Fungi</taxon>
        <taxon>Dikarya</taxon>
        <taxon>Ascomycota</taxon>
        <taxon>Pezizomycotina</taxon>
        <taxon>Dothideomycetes</taxon>
        <taxon>Pleosporomycetidae</taxon>
        <taxon>Pleosporales</taxon>
        <taxon>Pleosporineae</taxon>
        <taxon>Phaeosphaeriaceae</taxon>
        <taxon>Paraphoma</taxon>
    </lineage>
</organism>
<dbReference type="AlphaFoldDB" id="A0A8K0RBH1"/>
<dbReference type="SMART" id="SM01060">
    <property type="entry name" value="Catalase"/>
    <property type="match status" value="1"/>
</dbReference>
<dbReference type="InterPro" id="IPR024708">
    <property type="entry name" value="Catalase_AS"/>
</dbReference>
<evidence type="ECO:0000256" key="2">
    <source>
        <dbReference type="ARBA" id="ARBA00022559"/>
    </source>
</evidence>
<dbReference type="SUPFAM" id="SSF47616">
    <property type="entry name" value="GST C-terminal domain-like"/>
    <property type="match status" value="1"/>
</dbReference>
<evidence type="ECO:0000256" key="7">
    <source>
        <dbReference type="ARBA" id="ARBA00023324"/>
    </source>
</evidence>
<dbReference type="PRINTS" id="PR00067">
    <property type="entry name" value="CATALASE"/>
</dbReference>